<keyword evidence="1" id="KW-0812">Transmembrane</keyword>
<keyword evidence="3" id="KW-1185">Reference proteome</keyword>
<protein>
    <submittedName>
        <fullName evidence="2">Uncharacterized protein</fullName>
    </submittedName>
</protein>
<organism evidence="2 3">
    <name type="scientific">Candidatus Viridilinea mediisalina</name>
    <dbReference type="NCBI Taxonomy" id="2024553"/>
    <lineage>
        <taxon>Bacteria</taxon>
        <taxon>Bacillati</taxon>
        <taxon>Chloroflexota</taxon>
        <taxon>Chloroflexia</taxon>
        <taxon>Chloroflexales</taxon>
        <taxon>Chloroflexineae</taxon>
        <taxon>Oscillochloridaceae</taxon>
        <taxon>Candidatus Viridilinea</taxon>
    </lineage>
</organism>
<gene>
    <name evidence="2" type="ORF">CJ255_10230</name>
</gene>
<keyword evidence="1" id="KW-0472">Membrane</keyword>
<sequence>MEKLYRYIFDRFPLEVRKQTSGLHTLDRQEQDELHSLRRVVMIVGFSISIISNSLLFLVYYIFPQLFPVVSVTLPFFEQPISLEPVFWAWIGIIVVIELLLLIILNLYSVHRVAVVTGFIHANSRATRRDAVMEVALQTPARELANYGIDPYQGVNRLGLWIFNSMLKLKGTITHRIVRMLLLRILGRSALRLVLDFSGVPVYGTINALAARRIQREAQVLIMGRAILNQIKPRLPAGPLDRAGEDLLYDTLQYIAISKRDYHHNHLLLTQMFLEHYGIAARERHLLEPGFEQRLQAAPHELRQLTTLIILLGFIFDGYISWRERIKLAALQGAALVEEEAAELQRYTRDFLAGQGLDDLIARYLPSDPSG</sequence>
<accession>A0A2A6RJY3</accession>
<name>A0A2A6RJY3_9CHLR</name>
<dbReference type="RefSeq" id="WP_097644006.1">
    <property type="nucleotide sequence ID" value="NZ_NQWI01000038.1"/>
</dbReference>
<dbReference type="NCBIfam" id="NF047767">
    <property type="entry name" value="LBF_2804_fam"/>
    <property type="match status" value="1"/>
</dbReference>
<evidence type="ECO:0000313" key="2">
    <source>
        <dbReference type="EMBL" id="PDW03180.1"/>
    </source>
</evidence>
<keyword evidence="1" id="KW-1133">Transmembrane helix</keyword>
<dbReference type="Proteomes" id="UP000220527">
    <property type="component" value="Unassembled WGS sequence"/>
</dbReference>
<feature type="transmembrane region" description="Helical" evidence="1">
    <location>
        <begin position="40"/>
        <end position="63"/>
    </location>
</feature>
<dbReference type="OrthoDB" id="928864at2"/>
<dbReference type="AlphaFoldDB" id="A0A2A6RJY3"/>
<comment type="caution">
    <text evidence="2">The sequence shown here is derived from an EMBL/GenBank/DDBJ whole genome shotgun (WGS) entry which is preliminary data.</text>
</comment>
<dbReference type="EMBL" id="NQWI01000038">
    <property type="protein sequence ID" value="PDW03180.1"/>
    <property type="molecule type" value="Genomic_DNA"/>
</dbReference>
<evidence type="ECO:0000256" key="1">
    <source>
        <dbReference type="SAM" id="Phobius"/>
    </source>
</evidence>
<proteinExistence type="predicted"/>
<feature type="transmembrane region" description="Helical" evidence="1">
    <location>
        <begin position="87"/>
        <end position="108"/>
    </location>
</feature>
<evidence type="ECO:0000313" key="3">
    <source>
        <dbReference type="Proteomes" id="UP000220527"/>
    </source>
</evidence>
<reference evidence="3" key="1">
    <citation type="submission" date="2017-08" db="EMBL/GenBank/DDBJ databases">
        <authorList>
            <person name="Grouzdev D.S."/>
            <person name="Gaisin V.A."/>
            <person name="Rysina M.S."/>
            <person name="Gorlenko V.M."/>
        </authorList>
    </citation>
    <scope>NUCLEOTIDE SEQUENCE [LARGE SCALE GENOMIC DNA]</scope>
    <source>
        <strain evidence="3">Kir15-3F</strain>
    </source>
</reference>